<dbReference type="Pfam" id="PF04218">
    <property type="entry name" value="CENP-B_N"/>
    <property type="match status" value="1"/>
</dbReference>
<sequence length="103" mass="11599">MLRRSTSCLHAASTMLPKATSSPSPKKHNFLPFKDKLDLIRKCEEGIAHSVVAAEMGVPRSTVSTIWKNRDKYCETSASPPNWQRQNARGTFILGDPEEEREK</sequence>
<dbReference type="Gene3D" id="1.10.10.60">
    <property type="entry name" value="Homeodomain-like"/>
    <property type="match status" value="1"/>
</dbReference>
<organism evidence="4 5">
    <name type="scientific">Portunus trituberculatus</name>
    <name type="common">Swimming crab</name>
    <name type="synonym">Neptunus trituberculatus</name>
    <dbReference type="NCBI Taxonomy" id="210409"/>
    <lineage>
        <taxon>Eukaryota</taxon>
        <taxon>Metazoa</taxon>
        <taxon>Ecdysozoa</taxon>
        <taxon>Arthropoda</taxon>
        <taxon>Crustacea</taxon>
        <taxon>Multicrustacea</taxon>
        <taxon>Malacostraca</taxon>
        <taxon>Eumalacostraca</taxon>
        <taxon>Eucarida</taxon>
        <taxon>Decapoda</taxon>
        <taxon>Pleocyemata</taxon>
        <taxon>Brachyura</taxon>
        <taxon>Eubrachyura</taxon>
        <taxon>Portunoidea</taxon>
        <taxon>Portunidae</taxon>
        <taxon>Portuninae</taxon>
        <taxon>Portunus</taxon>
    </lineage>
</organism>
<dbReference type="AlphaFoldDB" id="A0A5B7DF37"/>
<protein>
    <recommendedName>
        <fullName evidence="3">HTH psq-type domain-containing protein</fullName>
    </recommendedName>
</protein>
<reference evidence="4 5" key="1">
    <citation type="submission" date="2019-05" db="EMBL/GenBank/DDBJ databases">
        <title>Another draft genome of Portunus trituberculatus and its Hox gene families provides insights of decapod evolution.</title>
        <authorList>
            <person name="Jeong J.-H."/>
            <person name="Song I."/>
            <person name="Kim S."/>
            <person name="Choi T."/>
            <person name="Kim D."/>
            <person name="Ryu S."/>
            <person name="Kim W."/>
        </authorList>
    </citation>
    <scope>NUCLEOTIDE SEQUENCE [LARGE SCALE GENOMIC DNA]</scope>
    <source>
        <tissue evidence="4">Muscle</tissue>
    </source>
</reference>
<name>A0A5B7DF37_PORTR</name>
<evidence type="ECO:0000256" key="1">
    <source>
        <dbReference type="ARBA" id="ARBA00004123"/>
    </source>
</evidence>
<dbReference type="GO" id="GO:0005634">
    <property type="term" value="C:nucleus"/>
    <property type="evidence" value="ECO:0007669"/>
    <property type="project" value="UniProtKB-SubCell"/>
</dbReference>
<comment type="subcellular location">
    <subcellularLocation>
        <location evidence="1">Nucleus</location>
    </subcellularLocation>
</comment>
<evidence type="ECO:0000259" key="3">
    <source>
        <dbReference type="Pfam" id="PF04218"/>
    </source>
</evidence>
<feature type="domain" description="HTH psq-type" evidence="3">
    <location>
        <begin position="26"/>
        <end position="72"/>
    </location>
</feature>
<accession>A0A5B7DF37</accession>
<dbReference type="GO" id="GO:0003677">
    <property type="term" value="F:DNA binding"/>
    <property type="evidence" value="ECO:0007669"/>
    <property type="project" value="InterPro"/>
</dbReference>
<comment type="caution">
    <text evidence="4">The sequence shown here is derived from an EMBL/GenBank/DDBJ whole genome shotgun (WGS) entry which is preliminary data.</text>
</comment>
<dbReference type="Proteomes" id="UP000324222">
    <property type="component" value="Unassembled WGS sequence"/>
</dbReference>
<dbReference type="EMBL" id="VSRR010000802">
    <property type="protein sequence ID" value="MPC19769.1"/>
    <property type="molecule type" value="Genomic_DNA"/>
</dbReference>
<gene>
    <name evidence="4" type="ORF">E2C01_012694</name>
</gene>
<dbReference type="InterPro" id="IPR007889">
    <property type="entry name" value="HTH_Psq"/>
</dbReference>
<evidence type="ECO:0000313" key="4">
    <source>
        <dbReference type="EMBL" id="MPC19769.1"/>
    </source>
</evidence>
<keyword evidence="5" id="KW-1185">Reference proteome</keyword>
<feature type="region of interest" description="Disordered" evidence="2">
    <location>
        <begin position="76"/>
        <end position="103"/>
    </location>
</feature>
<dbReference type="InterPro" id="IPR009057">
    <property type="entry name" value="Homeodomain-like_sf"/>
</dbReference>
<proteinExistence type="predicted"/>
<evidence type="ECO:0000313" key="5">
    <source>
        <dbReference type="Proteomes" id="UP000324222"/>
    </source>
</evidence>
<feature type="region of interest" description="Disordered" evidence="2">
    <location>
        <begin position="1"/>
        <end position="28"/>
    </location>
</feature>
<feature type="compositionally biased region" description="Polar residues" evidence="2">
    <location>
        <begin position="76"/>
        <end position="89"/>
    </location>
</feature>
<evidence type="ECO:0000256" key="2">
    <source>
        <dbReference type="SAM" id="MobiDB-lite"/>
    </source>
</evidence>
<dbReference type="SUPFAM" id="SSF46689">
    <property type="entry name" value="Homeodomain-like"/>
    <property type="match status" value="1"/>
</dbReference>